<feature type="non-terminal residue" evidence="2">
    <location>
        <position position="1"/>
    </location>
</feature>
<feature type="transmembrane region" description="Helical" evidence="1">
    <location>
        <begin position="184"/>
        <end position="205"/>
    </location>
</feature>
<name>A0AA36IT41_9DINO</name>
<dbReference type="AlphaFoldDB" id="A0AA36IT41"/>
<comment type="caution">
    <text evidence="2">The sequence shown here is derived from an EMBL/GenBank/DDBJ whole genome shotgun (WGS) entry which is preliminary data.</text>
</comment>
<keyword evidence="3" id="KW-1185">Reference proteome</keyword>
<protein>
    <recommendedName>
        <fullName evidence="4">DUF389 domain-containing protein</fullName>
    </recommendedName>
</protein>
<gene>
    <name evidence="2" type="ORF">EVOR1521_LOCUS18071</name>
</gene>
<dbReference type="PANTHER" id="PTHR20992:SF9">
    <property type="entry name" value="AT15442P-RELATED"/>
    <property type="match status" value="1"/>
</dbReference>
<keyword evidence="1" id="KW-0812">Transmembrane</keyword>
<dbReference type="EMBL" id="CAUJNA010002490">
    <property type="protein sequence ID" value="CAJ1393144.1"/>
    <property type="molecule type" value="Genomic_DNA"/>
</dbReference>
<proteinExistence type="predicted"/>
<sequence>QALAEHGQGMAHHFEVMCVDRISLHPGAPGVNVKTRTHTINLKIRAHHLTSLIKVAKQFGVSESFGSIDVLEVRCTTEQPPQPPEPFTSSCWGRCQRRWQKFNSTALHRMSTLEIHTAIVANSFLSFNHLACIIIASGMAAIGLITDSSVFVLAAFFVSPLMQMILATVWGLTVQDMYLTTRGFWNMCFGALVCMVYGFLFGAVLGCFTSERDLITPVNEGRGNILMSGIIAALSGVAIALGQGSGMATALIGVCISTSLLPPLVNAGMMWSLQLAFPLLRDKAGYTLSEIGLCSLYLYLVNIVCIIVFAWAAFKFKHIGGRTLRPMSQALVGVGVPETEINPAQIPELLRSFSNSYEQLMSPESNERFR</sequence>
<feature type="transmembrane region" description="Helical" evidence="1">
    <location>
        <begin position="225"/>
        <end position="242"/>
    </location>
</feature>
<evidence type="ECO:0000256" key="1">
    <source>
        <dbReference type="SAM" id="Phobius"/>
    </source>
</evidence>
<keyword evidence="1" id="KW-1133">Transmembrane helix</keyword>
<evidence type="ECO:0008006" key="4">
    <source>
        <dbReference type="Google" id="ProtNLM"/>
    </source>
</evidence>
<organism evidence="2 3">
    <name type="scientific">Effrenium voratum</name>
    <dbReference type="NCBI Taxonomy" id="2562239"/>
    <lineage>
        <taxon>Eukaryota</taxon>
        <taxon>Sar</taxon>
        <taxon>Alveolata</taxon>
        <taxon>Dinophyceae</taxon>
        <taxon>Suessiales</taxon>
        <taxon>Symbiodiniaceae</taxon>
        <taxon>Effrenium</taxon>
    </lineage>
</organism>
<accession>A0AA36IT41</accession>
<dbReference type="Pfam" id="PF04087">
    <property type="entry name" value="DUF389"/>
    <property type="match status" value="1"/>
</dbReference>
<evidence type="ECO:0000313" key="2">
    <source>
        <dbReference type="EMBL" id="CAJ1393144.1"/>
    </source>
</evidence>
<feature type="transmembrane region" description="Helical" evidence="1">
    <location>
        <begin position="249"/>
        <end position="276"/>
    </location>
</feature>
<dbReference type="InterPro" id="IPR005240">
    <property type="entry name" value="DUF389"/>
</dbReference>
<feature type="transmembrane region" description="Helical" evidence="1">
    <location>
        <begin position="119"/>
        <end position="145"/>
    </location>
</feature>
<dbReference type="PANTHER" id="PTHR20992">
    <property type="entry name" value="AT15442P-RELATED"/>
    <property type="match status" value="1"/>
</dbReference>
<evidence type="ECO:0000313" key="3">
    <source>
        <dbReference type="Proteomes" id="UP001178507"/>
    </source>
</evidence>
<dbReference type="Proteomes" id="UP001178507">
    <property type="component" value="Unassembled WGS sequence"/>
</dbReference>
<reference evidence="2" key="1">
    <citation type="submission" date="2023-08" db="EMBL/GenBank/DDBJ databases">
        <authorList>
            <person name="Chen Y."/>
            <person name="Shah S."/>
            <person name="Dougan E. K."/>
            <person name="Thang M."/>
            <person name="Chan C."/>
        </authorList>
    </citation>
    <scope>NUCLEOTIDE SEQUENCE</scope>
</reference>
<feature type="transmembrane region" description="Helical" evidence="1">
    <location>
        <begin position="296"/>
        <end position="314"/>
    </location>
</feature>
<keyword evidence="1" id="KW-0472">Membrane</keyword>
<feature type="transmembrane region" description="Helical" evidence="1">
    <location>
        <begin position="151"/>
        <end position="172"/>
    </location>
</feature>